<reference evidence="1 2" key="1">
    <citation type="submission" date="2015-12" db="EMBL/GenBank/DDBJ databases">
        <title>Bacillus cereus Group isolate.</title>
        <authorList>
            <person name="Kovac J."/>
        </authorList>
    </citation>
    <scope>NUCLEOTIDE SEQUENCE [LARGE SCALE GENOMIC DNA]</scope>
    <source>
        <strain evidence="1 2">FSL K6-0073</strain>
    </source>
</reference>
<name>A0A9X0MJM5_BACCE</name>
<accession>A0A9X0MJM5</accession>
<sequence length="97" mass="11473">MTELEFDRVQALHTPLYLAKTFVDTLEEKELLELAESFMLNRKQNTWYLTAMPIPYPNDTTTYLVQSVDKDNRIIPVSAMVLSKEYFMKLFSLKKEF</sequence>
<comment type="caution">
    <text evidence="1">The sequence shown here is derived from an EMBL/GenBank/DDBJ whole genome shotgun (WGS) entry which is preliminary data.</text>
</comment>
<dbReference type="EMBL" id="LOMO01000001">
    <property type="protein sequence ID" value="KXY51016.1"/>
    <property type="molecule type" value="Genomic_DNA"/>
</dbReference>
<dbReference type="Proteomes" id="UP000075476">
    <property type="component" value="Unassembled WGS sequence"/>
</dbReference>
<gene>
    <name evidence="1" type="ORF">AT268_31225</name>
</gene>
<evidence type="ECO:0000313" key="2">
    <source>
        <dbReference type="Proteomes" id="UP000075476"/>
    </source>
</evidence>
<protein>
    <submittedName>
        <fullName evidence="1">Uncharacterized protein</fullName>
    </submittedName>
</protein>
<dbReference type="RefSeq" id="WP_061662356.1">
    <property type="nucleotide sequence ID" value="NZ_LOMO01000001.1"/>
</dbReference>
<evidence type="ECO:0000313" key="1">
    <source>
        <dbReference type="EMBL" id="KXY51016.1"/>
    </source>
</evidence>
<proteinExistence type="predicted"/>
<organism evidence="1 2">
    <name type="scientific">Bacillus cereus</name>
    <dbReference type="NCBI Taxonomy" id="1396"/>
    <lineage>
        <taxon>Bacteria</taxon>
        <taxon>Bacillati</taxon>
        <taxon>Bacillota</taxon>
        <taxon>Bacilli</taxon>
        <taxon>Bacillales</taxon>
        <taxon>Bacillaceae</taxon>
        <taxon>Bacillus</taxon>
        <taxon>Bacillus cereus group</taxon>
    </lineage>
</organism>
<dbReference type="AlphaFoldDB" id="A0A9X0MJM5"/>